<accession>A0ABW8T908</accession>
<sequence>MSNNVMDLLLKADTSKIKKPVKKVKIQSLSESLGEEVVFTIEALSMKEYSAIQESSYSLVNNELSDIDVNKIQILTVLEGVKEPNLKDKQLLEHFNAHSPVELIEKMFAGRPGEITNLYNHINSLCGFDKGTIEEIKNS</sequence>
<organism evidence="1 2">
    <name type="scientific">Clostridium neuense</name>
    <dbReference type="NCBI Taxonomy" id="1728934"/>
    <lineage>
        <taxon>Bacteria</taxon>
        <taxon>Bacillati</taxon>
        <taxon>Bacillota</taxon>
        <taxon>Clostridia</taxon>
        <taxon>Eubacteriales</taxon>
        <taxon>Clostridiaceae</taxon>
        <taxon>Clostridium</taxon>
    </lineage>
</organism>
<evidence type="ECO:0000313" key="2">
    <source>
        <dbReference type="Proteomes" id="UP001623592"/>
    </source>
</evidence>
<proteinExistence type="predicted"/>
<dbReference type="Pfam" id="PF08890">
    <property type="entry name" value="Phage_TAC_5"/>
    <property type="match status" value="1"/>
</dbReference>
<dbReference type="InterPro" id="IPR014986">
    <property type="entry name" value="XkdN-like"/>
</dbReference>
<keyword evidence="2" id="KW-1185">Reference proteome</keyword>
<evidence type="ECO:0000313" key="1">
    <source>
        <dbReference type="EMBL" id="MFL0248862.1"/>
    </source>
</evidence>
<comment type="caution">
    <text evidence="1">The sequence shown here is derived from an EMBL/GenBank/DDBJ whole genome shotgun (WGS) entry which is preliminary data.</text>
</comment>
<reference evidence="1 2" key="1">
    <citation type="submission" date="2024-11" db="EMBL/GenBank/DDBJ databases">
        <authorList>
            <person name="Heng Y.C."/>
            <person name="Lim A.C.H."/>
            <person name="Lee J.K.Y."/>
            <person name="Kittelmann S."/>
        </authorList>
    </citation>
    <scope>NUCLEOTIDE SEQUENCE [LARGE SCALE GENOMIC DNA]</scope>
    <source>
        <strain evidence="1 2">WILCCON 0114</strain>
    </source>
</reference>
<dbReference type="Proteomes" id="UP001623592">
    <property type="component" value="Unassembled WGS sequence"/>
</dbReference>
<dbReference type="InterPro" id="IPR038559">
    <property type="entry name" value="XkdN-like_sf"/>
</dbReference>
<dbReference type="EMBL" id="JBJIAA010000001">
    <property type="protein sequence ID" value="MFL0248862.1"/>
    <property type="molecule type" value="Genomic_DNA"/>
</dbReference>
<name>A0ABW8T908_9CLOT</name>
<dbReference type="Gene3D" id="3.30.2220.30">
    <property type="match status" value="1"/>
</dbReference>
<dbReference type="RefSeq" id="WP_406785541.1">
    <property type="nucleotide sequence ID" value="NZ_JBJIAA010000001.1"/>
</dbReference>
<protein>
    <submittedName>
        <fullName evidence="1">Phage tail assembly chaperone</fullName>
    </submittedName>
</protein>
<gene>
    <name evidence="1" type="ORF">ACJDT4_00385</name>
</gene>